<evidence type="ECO:0000256" key="2">
    <source>
        <dbReference type="SAM" id="Phobius"/>
    </source>
</evidence>
<dbReference type="AlphaFoldDB" id="A0A812KDP7"/>
<feature type="non-terminal residue" evidence="3">
    <location>
        <position position="1"/>
    </location>
</feature>
<comment type="caution">
    <text evidence="3">The sequence shown here is derived from an EMBL/GenBank/DDBJ whole genome shotgun (WGS) entry which is preliminary data.</text>
</comment>
<organism evidence="3 4">
    <name type="scientific">Symbiodinium necroappetens</name>
    <dbReference type="NCBI Taxonomy" id="1628268"/>
    <lineage>
        <taxon>Eukaryota</taxon>
        <taxon>Sar</taxon>
        <taxon>Alveolata</taxon>
        <taxon>Dinophyceae</taxon>
        <taxon>Suessiales</taxon>
        <taxon>Symbiodiniaceae</taxon>
        <taxon>Symbiodinium</taxon>
    </lineage>
</organism>
<evidence type="ECO:0000256" key="1">
    <source>
        <dbReference type="SAM" id="MobiDB-lite"/>
    </source>
</evidence>
<gene>
    <name evidence="3" type="primary">TY1B-JR1</name>
    <name evidence="3" type="ORF">SNEC2469_LOCUS3297</name>
</gene>
<feature type="region of interest" description="Disordered" evidence="1">
    <location>
        <begin position="81"/>
        <end position="141"/>
    </location>
</feature>
<keyword evidence="4" id="KW-1185">Reference proteome</keyword>
<feature type="compositionally biased region" description="Low complexity" evidence="1">
    <location>
        <begin position="249"/>
        <end position="263"/>
    </location>
</feature>
<dbReference type="EMBL" id="CAJNJA010007673">
    <property type="protein sequence ID" value="CAE7227489.1"/>
    <property type="molecule type" value="Genomic_DNA"/>
</dbReference>
<name>A0A812KDP7_9DINO</name>
<feature type="transmembrane region" description="Helical" evidence="2">
    <location>
        <begin position="21"/>
        <end position="41"/>
    </location>
</feature>
<evidence type="ECO:0000313" key="3">
    <source>
        <dbReference type="EMBL" id="CAE7227489.1"/>
    </source>
</evidence>
<protein>
    <submittedName>
        <fullName evidence="3">TY1B-JR1 protein</fullName>
    </submittedName>
</protein>
<feature type="compositionally biased region" description="Low complexity" evidence="1">
    <location>
        <begin position="180"/>
        <end position="195"/>
    </location>
</feature>
<keyword evidence="2" id="KW-0812">Transmembrane</keyword>
<feature type="transmembrane region" description="Helical" evidence="2">
    <location>
        <begin position="53"/>
        <end position="73"/>
    </location>
</feature>
<dbReference type="Proteomes" id="UP000601435">
    <property type="component" value="Unassembled WGS sequence"/>
</dbReference>
<evidence type="ECO:0000313" key="4">
    <source>
        <dbReference type="Proteomes" id="UP000601435"/>
    </source>
</evidence>
<feature type="compositionally biased region" description="Low complexity" evidence="1">
    <location>
        <begin position="105"/>
        <end position="141"/>
    </location>
</feature>
<keyword evidence="2" id="KW-0472">Membrane</keyword>
<accession>A0A812KDP7</accession>
<feature type="region of interest" description="Disordered" evidence="1">
    <location>
        <begin position="168"/>
        <end position="263"/>
    </location>
</feature>
<keyword evidence="2" id="KW-1133">Transmembrane helix</keyword>
<proteinExistence type="predicted"/>
<reference evidence="3" key="1">
    <citation type="submission" date="2021-02" db="EMBL/GenBank/DDBJ databases">
        <authorList>
            <person name="Dougan E. K."/>
            <person name="Rhodes N."/>
            <person name="Thang M."/>
            <person name="Chan C."/>
        </authorList>
    </citation>
    <scope>NUCLEOTIDE SEQUENCE</scope>
</reference>
<sequence length="349" mass="36624">MFGGIVWNLANILLCKGIGMMGNAIGFPLCVGLGMVTGAVVAYVQDPKSDLKFLVPGVFLALCAISTVGLLSYRKDQEGFRRADSSDESEVDGTVSQLVTPSGRAEAVAPVEPMEAAAPPAGPAAGHSGSLPEAAAASSQALVALDPEEERKADEENDILQRRIEALAQKLDPEKKKPRSSSASEDSDSSASASSRPVQTSAKRRRRASRDDEALQQPPGRVGRTTPDTCPVLQPVTPIATPPEKEAEAQPASNAESPSAEPSAVDFWRRMKSGDIHPADLRDGVQALLQGNSLLLQEEPGSAGQVSLSMVVPALGLRVTTPVPQKLHATAEGRAMAEQLLSAMLLVQL</sequence>